<organism evidence="2 3">
    <name type="scientific">Rhodococcus opacus</name>
    <name type="common">Nocardia opaca</name>
    <dbReference type="NCBI Taxonomy" id="37919"/>
    <lineage>
        <taxon>Bacteria</taxon>
        <taxon>Bacillati</taxon>
        <taxon>Actinomycetota</taxon>
        <taxon>Actinomycetes</taxon>
        <taxon>Mycobacteriales</taxon>
        <taxon>Nocardiaceae</taxon>
        <taxon>Rhodococcus</taxon>
    </lineage>
</organism>
<dbReference type="EMBL" id="CP009111">
    <property type="protein sequence ID" value="ANS25221.1"/>
    <property type="molecule type" value="Genomic_DNA"/>
</dbReference>
<evidence type="ECO:0000256" key="1">
    <source>
        <dbReference type="SAM" id="SignalP"/>
    </source>
</evidence>
<evidence type="ECO:0000313" key="2">
    <source>
        <dbReference type="EMBL" id="ANS25221.1"/>
    </source>
</evidence>
<keyword evidence="1" id="KW-0732">Signal</keyword>
<dbReference type="PATRIC" id="fig|37919.13.peg.474"/>
<proteinExistence type="predicted"/>
<evidence type="ECO:0008006" key="4">
    <source>
        <dbReference type="Google" id="ProtNLM"/>
    </source>
</evidence>
<protein>
    <recommendedName>
        <fullName evidence="4">DUF3558 domain-containing protein</fullName>
    </recommendedName>
</protein>
<feature type="chain" id="PRO_5038971517" description="DUF3558 domain-containing protein" evidence="1">
    <location>
        <begin position="24"/>
        <end position="164"/>
    </location>
</feature>
<dbReference type="AlphaFoldDB" id="A0A1B1JXY6"/>
<dbReference type="RefSeq" id="WP_065488730.1">
    <property type="nucleotide sequence ID" value="NZ_CP009111.1"/>
</dbReference>
<gene>
    <name evidence="2" type="ORF">R1CP_02365</name>
</gene>
<dbReference type="PROSITE" id="PS51257">
    <property type="entry name" value="PROKAR_LIPOPROTEIN"/>
    <property type="match status" value="1"/>
</dbReference>
<evidence type="ECO:0000313" key="3">
    <source>
        <dbReference type="Proteomes" id="UP000186108"/>
    </source>
</evidence>
<reference evidence="2 3" key="1">
    <citation type="submission" date="2014-07" db="EMBL/GenBank/DDBJ databases">
        <authorList>
            <person name="Zhang J.E."/>
            <person name="Yang H."/>
            <person name="Guo J."/>
            <person name="Deng Z."/>
            <person name="Luo H."/>
            <person name="Luo M."/>
            <person name="Zhao B."/>
        </authorList>
    </citation>
    <scope>NUCLEOTIDE SEQUENCE [LARGE SCALE GENOMIC DNA]</scope>
    <source>
        <strain evidence="2 3">1CP</strain>
    </source>
</reference>
<name>A0A1B1JXY6_RHOOP</name>
<accession>A0A1B1JXY6</accession>
<feature type="signal peptide" evidence="1">
    <location>
        <begin position="1"/>
        <end position="23"/>
    </location>
</feature>
<sequence length="164" mass="16826">MKLRRTAHAVTLAAVVAALSACAGGSDDAATSDAVSWDAAEPCTLADDATLAPLLTAGAGEGTATDSPERRACTWGKPEALNTVTITTTSAPEPVDPLRTIDVGGLEGRALAESKYQCILEITTDAGTLSIETKFGLDATANPDTSCDRSVPLAEHALTQLKWA</sequence>
<dbReference type="Proteomes" id="UP000186108">
    <property type="component" value="Chromosome"/>
</dbReference>